<evidence type="ECO:0000256" key="5">
    <source>
        <dbReference type="ARBA" id="ARBA00022989"/>
    </source>
</evidence>
<dbReference type="InterPro" id="IPR027417">
    <property type="entry name" value="P-loop_NTPase"/>
</dbReference>
<dbReference type="InterPro" id="IPR017871">
    <property type="entry name" value="ABC_transporter-like_CS"/>
</dbReference>
<dbReference type="RefSeq" id="WP_205116625.1">
    <property type="nucleotide sequence ID" value="NZ_JAFBCM010000001.1"/>
</dbReference>
<dbReference type="PROSITE" id="PS00211">
    <property type="entry name" value="ABC_TRANSPORTER_1"/>
    <property type="match status" value="1"/>
</dbReference>
<keyword evidence="3" id="KW-0547">Nucleotide-binding</keyword>
<dbReference type="InterPro" id="IPR003439">
    <property type="entry name" value="ABC_transporter-like_ATP-bd"/>
</dbReference>
<protein>
    <submittedName>
        <fullName evidence="10">ABC transporter ATP-binding protein</fullName>
    </submittedName>
</protein>
<dbReference type="PANTHER" id="PTHR24221:SF646">
    <property type="entry name" value="HAEMOLYSIN SECRETION ATP-BINDING PROTEIN"/>
    <property type="match status" value="1"/>
</dbReference>
<dbReference type="InterPro" id="IPR003593">
    <property type="entry name" value="AAA+_ATPase"/>
</dbReference>
<keyword evidence="4 10" id="KW-0067">ATP-binding</keyword>
<feature type="domain" description="ABC transmembrane type-1" evidence="9">
    <location>
        <begin position="28"/>
        <end position="322"/>
    </location>
</feature>
<evidence type="ECO:0000259" key="9">
    <source>
        <dbReference type="PROSITE" id="PS50929"/>
    </source>
</evidence>
<comment type="caution">
    <text evidence="10">The sequence shown here is derived from an EMBL/GenBank/DDBJ whole genome shotgun (WGS) entry which is preliminary data.</text>
</comment>
<dbReference type="PROSITE" id="PS50893">
    <property type="entry name" value="ABC_TRANSPORTER_2"/>
    <property type="match status" value="1"/>
</dbReference>
<feature type="transmembrane region" description="Helical" evidence="7">
    <location>
        <begin position="27"/>
        <end position="48"/>
    </location>
</feature>
<evidence type="ECO:0000313" key="10">
    <source>
        <dbReference type="EMBL" id="MFC3765553.1"/>
    </source>
</evidence>
<dbReference type="PANTHER" id="PTHR24221">
    <property type="entry name" value="ATP-BINDING CASSETTE SUB-FAMILY B"/>
    <property type="match status" value="1"/>
</dbReference>
<evidence type="ECO:0000313" key="11">
    <source>
        <dbReference type="Proteomes" id="UP001595699"/>
    </source>
</evidence>
<dbReference type="InterPro" id="IPR039421">
    <property type="entry name" value="Type_1_exporter"/>
</dbReference>
<keyword evidence="11" id="KW-1185">Reference proteome</keyword>
<evidence type="ECO:0000256" key="3">
    <source>
        <dbReference type="ARBA" id="ARBA00022741"/>
    </source>
</evidence>
<evidence type="ECO:0000259" key="8">
    <source>
        <dbReference type="PROSITE" id="PS50893"/>
    </source>
</evidence>
<keyword evidence="6 7" id="KW-0472">Membrane</keyword>
<organism evidence="10 11">
    <name type="scientific">Tenggerimyces flavus</name>
    <dbReference type="NCBI Taxonomy" id="1708749"/>
    <lineage>
        <taxon>Bacteria</taxon>
        <taxon>Bacillati</taxon>
        <taxon>Actinomycetota</taxon>
        <taxon>Actinomycetes</taxon>
        <taxon>Propionibacteriales</taxon>
        <taxon>Nocardioidaceae</taxon>
        <taxon>Tenggerimyces</taxon>
    </lineage>
</organism>
<dbReference type="SMART" id="SM00382">
    <property type="entry name" value="AAA"/>
    <property type="match status" value="1"/>
</dbReference>
<dbReference type="SUPFAM" id="SSF90123">
    <property type="entry name" value="ABC transporter transmembrane region"/>
    <property type="match status" value="1"/>
</dbReference>
<dbReference type="EMBL" id="JBHRZH010000041">
    <property type="protein sequence ID" value="MFC3765553.1"/>
    <property type="molecule type" value="Genomic_DNA"/>
</dbReference>
<dbReference type="Proteomes" id="UP001595699">
    <property type="component" value="Unassembled WGS sequence"/>
</dbReference>
<dbReference type="Gene3D" id="1.20.1560.10">
    <property type="entry name" value="ABC transporter type 1, transmembrane domain"/>
    <property type="match status" value="1"/>
</dbReference>
<dbReference type="PROSITE" id="PS50929">
    <property type="entry name" value="ABC_TM1F"/>
    <property type="match status" value="1"/>
</dbReference>
<evidence type="ECO:0000256" key="6">
    <source>
        <dbReference type="ARBA" id="ARBA00023136"/>
    </source>
</evidence>
<dbReference type="Gene3D" id="3.40.50.300">
    <property type="entry name" value="P-loop containing nucleotide triphosphate hydrolases"/>
    <property type="match status" value="1"/>
</dbReference>
<dbReference type="SUPFAM" id="SSF52540">
    <property type="entry name" value="P-loop containing nucleoside triphosphate hydrolases"/>
    <property type="match status" value="1"/>
</dbReference>
<feature type="transmembrane region" description="Helical" evidence="7">
    <location>
        <begin position="264"/>
        <end position="286"/>
    </location>
</feature>
<evidence type="ECO:0000256" key="7">
    <source>
        <dbReference type="SAM" id="Phobius"/>
    </source>
</evidence>
<comment type="subcellular location">
    <subcellularLocation>
        <location evidence="1">Cell membrane</location>
        <topology evidence="1">Multi-pass membrane protein</topology>
    </subcellularLocation>
</comment>
<feature type="transmembrane region" description="Helical" evidence="7">
    <location>
        <begin position="176"/>
        <end position="192"/>
    </location>
</feature>
<dbReference type="InterPro" id="IPR036640">
    <property type="entry name" value="ABC1_TM_sf"/>
</dbReference>
<gene>
    <name evidence="10" type="ORF">ACFOUW_32295</name>
</gene>
<feature type="domain" description="ABC transporter" evidence="8">
    <location>
        <begin position="368"/>
        <end position="608"/>
    </location>
</feature>
<name>A0ABV7YK76_9ACTN</name>
<keyword evidence="2 7" id="KW-0812">Transmembrane</keyword>
<dbReference type="Pfam" id="PF00005">
    <property type="entry name" value="ABC_tran"/>
    <property type="match status" value="1"/>
</dbReference>
<evidence type="ECO:0000256" key="2">
    <source>
        <dbReference type="ARBA" id="ARBA00022692"/>
    </source>
</evidence>
<evidence type="ECO:0000256" key="4">
    <source>
        <dbReference type="ARBA" id="ARBA00022840"/>
    </source>
</evidence>
<accession>A0ABV7YK76</accession>
<feature type="transmembrane region" description="Helical" evidence="7">
    <location>
        <begin position="147"/>
        <end position="170"/>
    </location>
</feature>
<evidence type="ECO:0000256" key="1">
    <source>
        <dbReference type="ARBA" id="ARBA00004651"/>
    </source>
</evidence>
<keyword evidence="5 7" id="KW-1133">Transmembrane helix</keyword>
<dbReference type="InterPro" id="IPR011527">
    <property type="entry name" value="ABC1_TM_dom"/>
</dbReference>
<reference evidence="11" key="1">
    <citation type="journal article" date="2019" name="Int. J. Syst. Evol. Microbiol.">
        <title>The Global Catalogue of Microorganisms (GCM) 10K type strain sequencing project: providing services to taxonomists for standard genome sequencing and annotation.</title>
        <authorList>
            <consortium name="The Broad Institute Genomics Platform"/>
            <consortium name="The Broad Institute Genome Sequencing Center for Infectious Disease"/>
            <person name="Wu L."/>
            <person name="Ma J."/>
        </authorList>
    </citation>
    <scope>NUCLEOTIDE SEQUENCE [LARGE SCALE GENOMIC DNA]</scope>
    <source>
        <strain evidence="11">CGMCC 4.7241</strain>
    </source>
</reference>
<dbReference type="GO" id="GO:0005524">
    <property type="term" value="F:ATP binding"/>
    <property type="evidence" value="ECO:0007669"/>
    <property type="project" value="UniProtKB-KW"/>
</dbReference>
<proteinExistence type="predicted"/>
<sequence>MRSRSERARLSTLVAAVRMAAAAGRGLFVAVLALFAVAAVGIVGALVLGQEVLAHLIASDTDSGAGGGGTVWPLWSLLVAVVVVVAAGAFAAAAGVGLHRMLAERIMWYAGRVVLEAATRASLREFDTPEFHDRIQRIRRRGVDSPLMIAMAVPQLIAAVITSGGLVIGLAVIDPWLAPLTVLSGIPLWLSGRANSEEMYTFTLGSTPNDRTRQHLADILDSRRTAAEVRAFGLGDHLLRRWSKLWAERLAEIRVMVRRFVRRSAVGSLVSAVVLCTVFAVLLLLIQLGRLDVEAAAAACVAVVLLANRAQQAASHLAATMEHAHYLEEFMQLGGHQPDAAPASVAPVAESTGAGRAGVRSVEPFSALEVDDVCFAYPGIQRNVLESVSFTITAGEVVAIVGQNGSGKTTLAKLLCGLYPPCSGQVRWDNQPMYELMGGRGLDQIGVAFQDFGRYWFTAADNIGIGDVDRIGDRLAIARAAKEAGIHDVVRSLPTSYDTPLGAELTGGVDLSGGQWQRIALARLLFRRASFLVLDEPTASLDAEAEAQLFDTIANLRHGRTVVLISHRFSTIRAADRILVMHDGRLIEQGSHDQLLDKAGRYAAMYRLQAQAYAPT</sequence>
<feature type="transmembrane region" description="Helical" evidence="7">
    <location>
        <begin position="74"/>
        <end position="98"/>
    </location>
</feature>